<sequence length="457" mass="53045">MIYVPGFSDTVSVVEVDKSHLIYKRSVLELHFGKDVELERRRRDILQCELDMYSHLHGSPYVLPIIGLVERVRHFVVYDDPYDKDASVTDEFLIPFAGMFCQWCPGFRTEWTMEEKEWGVESGNAVYTLYNMAMAMQELFLSGITYAIHCEEAVPKPFIQLIDWCLEDAFGSVAEMMAKTASMLKPTRGRAKNMSVFTLAEARLLRFKSLAKSEDEWRFGRTYNSNLERYWPMLPRYFEVLHLQFVSHFSPRLHLGTFVANAPCGSKVCLFRYAEKPQPCGVMVVNDSIINGYTRCEAQIQPNQVIEVTPGILYPGHCHIRSDEYERHTVFLHYLGVGGKWKEVFLFPPADGIDKKTYSDNSIVPQPPFILRESFENMSSTVQPLPPKIQWQRKDPDSPPSRRGPRSILISDRIRFHSKDTIQNRLKNPFYCQRHAAEVAYSSPEHPFWVQNENRFR</sequence>
<evidence type="ECO:0000256" key="1">
    <source>
        <dbReference type="SAM" id="MobiDB-lite"/>
    </source>
</evidence>
<proteinExistence type="predicted"/>
<gene>
    <name evidence="2" type="ORF">BT62DRAFT_1077825</name>
</gene>
<dbReference type="EMBL" id="MU250540">
    <property type="protein sequence ID" value="KAG7444504.1"/>
    <property type="molecule type" value="Genomic_DNA"/>
</dbReference>
<organism evidence="2 3">
    <name type="scientific">Guyanagaster necrorhizus</name>
    <dbReference type="NCBI Taxonomy" id="856835"/>
    <lineage>
        <taxon>Eukaryota</taxon>
        <taxon>Fungi</taxon>
        <taxon>Dikarya</taxon>
        <taxon>Basidiomycota</taxon>
        <taxon>Agaricomycotina</taxon>
        <taxon>Agaricomycetes</taxon>
        <taxon>Agaricomycetidae</taxon>
        <taxon>Agaricales</taxon>
        <taxon>Marasmiineae</taxon>
        <taxon>Physalacriaceae</taxon>
        <taxon>Guyanagaster</taxon>
    </lineage>
</organism>
<dbReference type="GeneID" id="66101632"/>
<accession>A0A9P7VPI5</accession>
<feature type="region of interest" description="Disordered" evidence="1">
    <location>
        <begin position="381"/>
        <end position="406"/>
    </location>
</feature>
<reference evidence="2" key="1">
    <citation type="submission" date="2020-11" db="EMBL/GenBank/DDBJ databases">
        <title>Adaptations for nitrogen fixation in a non-lichenized fungal sporocarp promotes dispersal by wood-feeding termites.</title>
        <authorList>
            <consortium name="DOE Joint Genome Institute"/>
            <person name="Koch R.A."/>
            <person name="Yoon G."/>
            <person name="Arayal U."/>
            <person name="Lail K."/>
            <person name="Amirebrahimi M."/>
            <person name="Labutti K."/>
            <person name="Lipzen A."/>
            <person name="Riley R."/>
            <person name="Barry K."/>
            <person name="Henrissat B."/>
            <person name="Grigoriev I.V."/>
            <person name="Herr J.R."/>
            <person name="Aime M.C."/>
        </authorList>
    </citation>
    <scope>NUCLEOTIDE SEQUENCE</scope>
    <source>
        <strain evidence="2">MCA 3950</strain>
    </source>
</reference>
<dbReference type="RefSeq" id="XP_043038004.1">
    <property type="nucleotide sequence ID" value="XM_043179338.1"/>
</dbReference>
<dbReference type="OrthoDB" id="3044873at2759"/>
<evidence type="ECO:0000313" key="2">
    <source>
        <dbReference type="EMBL" id="KAG7444504.1"/>
    </source>
</evidence>
<evidence type="ECO:0000313" key="3">
    <source>
        <dbReference type="Proteomes" id="UP000812287"/>
    </source>
</evidence>
<dbReference type="Proteomes" id="UP000812287">
    <property type="component" value="Unassembled WGS sequence"/>
</dbReference>
<protein>
    <submittedName>
        <fullName evidence="2">Uncharacterized protein</fullName>
    </submittedName>
</protein>
<comment type="caution">
    <text evidence="2">The sequence shown here is derived from an EMBL/GenBank/DDBJ whole genome shotgun (WGS) entry which is preliminary data.</text>
</comment>
<dbReference type="AlphaFoldDB" id="A0A9P7VPI5"/>
<keyword evidence="3" id="KW-1185">Reference proteome</keyword>
<name>A0A9P7VPI5_9AGAR</name>